<dbReference type="AlphaFoldDB" id="A0A2I0X7R1"/>
<organism evidence="2 3">
    <name type="scientific">Dendrobium catenatum</name>
    <dbReference type="NCBI Taxonomy" id="906689"/>
    <lineage>
        <taxon>Eukaryota</taxon>
        <taxon>Viridiplantae</taxon>
        <taxon>Streptophyta</taxon>
        <taxon>Embryophyta</taxon>
        <taxon>Tracheophyta</taxon>
        <taxon>Spermatophyta</taxon>
        <taxon>Magnoliopsida</taxon>
        <taxon>Liliopsida</taxon>
        <taxon>Asparagales</taxon>
        <taxon>Orchidaceae</taxon>
        <taxon>Epidendroideae</taxon>
        <taxon>Malaxideae</taxon>
        <taxon>Dendrobiinae</taxon>
        <taxon>Dendrobium</taxon>
    </lineage>
</organism>
<accession>A0A2I0X7R1</accession>
<proteinExistence type="predicted"/>
<name>A0A2I0X7R1_9ASPA</name>
<gene>
    <name evidence="2" type="ORF">MA16_Dca006433</name>
</gene>
<keyword evidence="3" id="KW-1185">Reference proteome</keyword>
<reference evidence="2 3" key="1">
    <citation type="journal article" date="2016" name="Sci. Rep.">
        <title>The Dendrobium catenatum Lindl. genome sequence provides insights into polysaccharide synthase, floral development and adaptive evolution.</title>
        <authorList>
            <person name="Zhang G.Q."/>
            <person name="Xu Q."/>
            <person name="Bian C."/>
            <person name="Tsai W.C."/>
            <person name="Yeh C.M."/>
            <person name="Liu K.W."/>
            <person name="Yoshida K."/>
            <person name="Zhang L.S."/>
            <person name="Chang S.B."/>
            <person name="Chen F."/>
            <person name="Shi Y."/>
            <person name="Su Y.Y."/>
            <person name="Zhang Y.Q."/>
            <person name="Chen L.J."/>
            <person name="Yin Y."/>
            <person name="Lin M."/>
            <person name="Huang H."/>
            <person name="Deng H."/>
            <person name="Wang Z.W."/>
            <person name="Zhu S.L."/>
            <person name="Zhao X."/>
            <person name="Deng C."/>
            <person name="Niu S.C."/>
            <person name="Huang J."/>
            <person name="Wang M."/>
            <person name="Liu G.H."/>
            <person name="Yang H.J."/>
            <person name="Xiao X.J."/>
            <person name="Hsiao Y.Y."/>
            <person name="Wu W.L."/>
            <person name="Chen Y.Y."/>
            <person name="Mitsuda N."/>
            <person name="Ohme-Takagi M."/>
            <person name="Luo Y.B."/>
            <person name="Van de Peer Y."/>
            <person name="Liu Z.J."/>
        </authorList>
    </citation>
    <scope>NUCLEOTIDE SEQUENCE [LARGE SCALE GENOMIC DNA]</scope>
    <source>
        <tissue evidence="2">The whole plant</tissue>
    </source>
</reference>
<evidence type="ECO:0000313" key="2">
    <source>
        <dbReference type="EMBL" id="PKU83958.1"/>
    </source>
</evidence>
<evidence type="ECO:0000256" key="1">
    <source>
        <dbReference type="SAM" id="MobiDB-lite"/>
    </source>
</evidence>
<dbReference type="EMBL" id="KZ502070">
    <property type="protein sequence ID" value="PKU83958.1"/>
    <property type="molecule type" value="Genomic_DNA"/>
</dbReference>
<feature type="region of interest" description="Disordered" evidence="1">
    <location>
        <begin position="59"/>
        <end position="83"/>
    </location>
</feature>
<protein>
    <submittedName>
        <fullName evidence="2">Uncharacterized protein</fullName>
    </submittedName>
</protein>
<dbReference type="Proteomes" id="UP000233837">
    <property type="component" value="Unassembled WGS sequence"/>
</dbReference>
<reference evidence="2 3" key="2">
    <citation type="journal article" date="2017" name="Nature">
        <title>The Apostasia genome and the evolution of orchids.</title>
        <authorList>
            <person name="Zhang G.Q."/>
            <person name="Liu K.W."/>
            <person name="Li Z."/>
            <person name="Lohaus R."/>
            <person name="Hsiao Y.Y."/>
            <person name="Niu S.C."/>
            <person name="Wang J.Y."/>
            <person name="Lin Y.C."/>
            <person name="Xu Q."/>
            <person name="Chen L.J."/>
            <person name="Yoshida K."/>
            <person name="Fujiwara S."/>
            <person name="Wang Z.W."/>
            <person name="Zhang Y.Q."/>
            <person name="Mitsuda N."/>
            <person name="Wang M."/>
            <person name="Liu G.H."/>
            <person name="Pecoraro L."/>
            <person name="Huang H.X."/>
            <person name="Xiao X.J."/>
            <person name="Lin M."/>
            <person name="Wu X.Y."/>
            <person name="Wu W.L."/>
            <person name="Chen Y.Y."/>
            <person name="Chang S.B."/>
            <person name="Sakamoto S."/>
            <person name="Ohme-Takagi M."/>
            <person name="Yagi M."/>
            <person name="Zeng S.J."/>
            <person name="Shen C.Y."/>
            <person name="Yeh C.M."/>
            <person name="Luo Y.B."/>
            <person name="Tsai W.C."/>
            <person name="Van de Peer Y."/>
            <person name="Liu Z.J."/>
        </authorList>
    </citation>
    <scope>NUCLEOTIDE SEQUENCE [LARGE SCALE GENOMIC DNA]</scope>
    <source>
        <tissue evidence="2">The whole plant</tissue>
    </source>
</reference>
<evidence type="ECO:0000313" key="3">
    <source>
        <dbReference type="Proteomes" id="UP000233837"/>
    </source>
</evidence>
<sequence>MAQGSKRLATCEELSLEALWEGHRSLVNQTKALSAEVNRFFGEMRRELRQINARLDRNQNARATLPATTPVARHGFATDMEQL</sequence>